<evidence type="ECO:0000313" key="4">
    <source>
        <dbReference type="Proteomes" id="UP000594638"/>
    </source>
</evidence>
<dbReference type="EMBL" id="CACTIH010009191">
    <property type="protein sequence ID" value="CAA3027148.1"/>
    <property type="molecule type" value="Genomic_DNA"/>
</dbReference>
<organism evidence="3 4">
    <name type="scientific">Olea europaea subsp. europaea</name>
    <dbReference type="NCBI Taxonomy" id="158383"/>
    <lineage>
        <taxon>Eukaryota</taxon>
        <taxon>Viridiplantae</taxon>
        <taxon>Streptophyta</taxon>
        <taxon>Embryophyta</taxon>
        <taxon>Tracheophyta</taxon>
        <taxon>Spermatophyta</taxon>
        <taxon>Magnoliopsida</taxon>
        <taxon>eudicotyledons</taxon>
        <taxon>Gunneridae</taxon>
        <taxon>Pentapetalae</taxon>
        <taxon>asterids</taxon>
        <taxon>lamiids</taxon>
        <taxon>Lamiales</taxon>
        <taxon>Oleaceae</taxon>
        <taxon>Oleeae</taxon>
        <taxon>Olea</taxon>
    </lineage>
</organism>
<evidence type="ECO:0000313" key="3">
    <source>
        <dbReference type="EMBL" id="CAA3027148.1"/>
    </source>
</evidence>
<dbReference type="Proteomes" id="UP000594638">
    <property type="component" value="Unassembled WGS sequence"/>
</dbReference>
<feature type="domain" description="AB hydrolase-1" evidence="2">
    <location>
        <begin position="56"/>
        <end position="166"/>
    </location>
</feature>
<keyword evidence="1" id="KW-1133">Transmembrane helix</keyword>
<dbReference type="Gene3D" id="3.40.50.1820">
    <property type="entry name" value="alpha/beta hydrolase"/>
    <property type="match status" value="1"/>
</dbReference>
<proteinExistence type="predicted"/>
<dbReference type="AlphaFoldDB" id="A0A8S0V195"/>
<dbReference type="GO" id="GO:0016787">
    <property type="term" value="F:hydrolase activity"/>
    <property type="evidence" value="ECO:0007669"/>
    <property type="project" value="UniProtKB-ARBA"/>
</dbReference>
<evidence type="ECO:0000256" key="1">
    <source>
        <dbReference type="SAM" id="Phobius"/>
    </source>
</evidence>
<gene>
    <name evidence="3" type="ORF">OLEA9_A026422</name>
</gene>
<dbReference type="Gramene" id="OE9A026422T2">
    <property type="protein sequence ID" value="OE9A026422C2"/>
    <property type="gene ID" value="OE9A026422"/>
</dbReference>
<comment type="caution">
    <text evidence="3">The sequence shown here is derived from an EMBL/GenBank/DDBJ whole genome shotgun (WGS) entry which is preliminary data.</text>
</comment>
<protein>
    <recommendedName>
        <fullName evidence="2">AB hydrolase-1 domain-containing protein</fullName>
    </recommendedName>
</protein>
<dbReference type="InterPro" id="IPR029058">
    <property type="entry name" value="AB_hydrolase_fold"/>
</dbReference>
<reference evidence="3 4" key="1">
    <citation type="submission" date="2019-12" db="EMBL/GenBank/DDBJ databases">
        <authorList>
            <person name="Alioto T."/>
            <person name="Alioto T."/>
            <person name="Gomez Garrido J."/>
        </authorList>
    </citation>
    <scope>NUCLEOTIDE SEQUENCE [LARGE SCALE GENOMIC DNA]</scope>
</reference>
<dbReference type="Pfam" id="PF00561">
    <property type="entry name" value="Abhydrolase_1"/>
    <property type="match status" value="1"/>
</dbReference>
<evidence type="ECO:0000259" key="2">
    <source>
        <dbReference type="Pfam" id="PF00561"/>
    </source>
</evidence>
<keyword evidence="1" id="KW-0472">Membrane</keyword>
<feature type="transmembrane region" description="Helical" evidence="1">
    <location>
        <begin position="235"/>
        <end position="257"/>
    </location>
</feature>
<sequence>MVFRKFLRYMGLAKQPTQPTLPIDCSSNSPRVRLSDGRFLAYRERGVPKSKSNFRVIIVHGFGSSKEMNFEASQELLEELRIYLVMYDRAGYGESDPNPMRSLKSEASDIEELVDKLQLGPKVYVIGVSLGCYPAWSCLRRIPNRLEGIALVVPYINYKWSSLPSDLVKDDYRKGLLRWMFRVARYTPRLLHWWVTQKLFPSSTALEQNHAFYSDKDLEVLKKTPGYQLFTQVNFIYLFIIIIIIFIIIIIIIIIFFNLPC</sequence>
<dbReference type="OrthoDB" id="294702at2759"/>
<keyword evidence="1" id="KW-0812">Transmembrane</keyword>
<accession>A0A8S0V195</accession>
<dbReference type="PANTHER" id="PTHR45763">
    <property type="entry name" value="HYDROLASE, ALPHA/BETA FOLD FAMILY PROTEIN, EXPRESSED-RELATED"/>
    <property type="match status" value="1"/>
</dbReference>
<dbReference type="PANTHER" id="PTHR45763:SF28">
    <property type="entry name" value="ALPHA_BETA-HYDROLASES SUPERFAMILY PROTEIN"/>
    <property type="match status" value="1"/>
</dbReference>
<name>A0A8S0V195_OLEEU</name>
<dbReference type="Gramene" id="OE9A026422T3">
    <property type="protein sequence ID" value="OE9A026422C3"/>
    <property type="gene ID" value="OE9A026422"/>
</dbReference>
<keyword evidence="4" id="KW-1185">Reference proteome</keyword>
<dbReference type="SUPFAM" id="SSF53474">
    <property type="entry name" value="alpha/beta-Hydrolases"/>
    <property type="match status" value="1"/>
</dbReference>
<dbReference type="InterPro" id="IPR000073">
    <property type="entry name" value="AB_hydrolase_1"/>
</dbReference>